<dbReference type="NCBIfam" id="TIGR00254">
    <property type="entry name" value="GGDEF"/>
    <property type="match status" value="1"/>
</dbReference>
<evidence type="ECO:0000259" key="2">
    <source>
        <dbReference type="PROSITE" id="PS50887"/>
    </source>
</evidence>
<dbReference type="InterPro" id="IPR029787">
    <property type="entry name" value="Nucleotide_cyclase"/>
</dbReference>
<feature type="transmembrane region" description="Helical" evidence="1">
    <location>
        <begin position="142"/>
        <end position="158"/>
    </location>
</feature>
<sequence>MDTRFLGKKDRRAQAGYSWWYRLLPPRARAIKRPEVAVTGFIAGFFILFYLINLTYDFESVARQYLGYVRFAGAILVLLLIYIKLDRFPLWIGYLGALTELVAFAYFVGLSSDFEQIAFRLQEFPLITLYLAWLFDPRLVRWTIYPVLACTLYLAYLYGPQSGMALHSGWLNMLSLVLLTIGASVIGSYVKARFHYQSEVDELTGAANRRGLQLRGELMLASSQRSRRPMAAALLDMDKFKAINDEGGHEAGDRALKDLVRHLKASTRSNDVVARLGGDEFVVLFPRTTRTQAQLLMDRVQGSSSQAWSFGVAQARTDDNLSTMILRADRDMYAAKRDRASREDRNPGDIGAK</sequence>
<dbReference type="EMBL" id="CP102487">
    <property type="protein sequence ID" value="UUX58904.1"/>
    <property type="molecule type" value="Genomic_DNA"/>
</dbReference>
<feature type="transmembrane region" description="Helical" evidence="1">
    <location>
        <begin position="65"/>
        <end position="83"/>
    </location>
</feature>
<keyword evidence="5" id="KW-1185">Reference proteome</keyword>
<dbReference type="Proteomes" id="UP000320717">
    <property type="component" value="Chromosome"/>
</dbReference>
<dbReference type="SMART" id="SM00267">
    <property type="entry name" value="GGDEF"/>
    <property type="match status" value="1"/>
</dbReference>
<gene>
    <name evidence="3" type="ORF">FQA45_10815</name>
    <name evidence="4" type="ORF">NUH22_16680</name>
</gene>
<keyword evidence="1" id="KW-0812">Transmembrane</keyword>
<name>A0A5B8IMT9_9MICC</name>
<feature type="transmembrane region" description="Helical" evidence="1">
    <location>
        <begin position="36"/>
        <end position="53"/>
    </location>
</feature>
<reference evidence="4" key="2">
    <citation type="journal article" date="2022" name="Pest Manag. Sci.">
        <title>Glutamicibacter halophytocola-mediated host fitness of potato tuber moth on Solanaceae crops.</title>
        <authorList>
            <person name="Wang W."/>
            <person name="Xiao G."/>
            <person name="Du G."/>
            <person name="Chang L."/>
            <person name="Yang Y."/>
            <person name="Ye J."/>
            <person name="Chen B."/>
        </authorList>
    </citation>
    <scope>NUCLEOTIDE SEQUENCE</scope>
    <source>
        <strain evidence="4">S2</strain>
    </source>
</reference>
<organism evidence="4 6">
    <name type="scientific">Glutamicibacter halophytocola</name>
    <dbReference type="NCBI Taxonomy" id="1933880"/>
    <lineage>
        <taxon>Bacteria</taxon>
        <taxon>Bacillati</taxon>
        <taxon>Actinomycetota</taxon>
        <taxon>Actinomycetes</taxon>
        <taxon>Micrococcales</taxon>
        <taxon>Micrococcaceae</taxon>
        <taxon>Glutamicibacter</taxon>
    </lineage>
</organism>
<dbReference type="PANTHER" id="PTHR45138">
    <property type="entry name" value="REGULATORY COMPONENTS OF SENSORY TRANSDUCTION SYSTEM"/>
    <property type="match status" value="1"/>
</dbReference>
<dbReference type="PROSITE" id="PS50887">
    <property type="entry name" value="GGDEF"/>
    <property type="match status" value="1"/>
</dbReference>
<keyword evidence="1" id="KW-0472">Membrane</keyword>
<evidence type="ECO:0000313" key="4">
    <source>
        <dbReference type="EMBL" id="UUX58904.1"/>
    </source>
</evidence>
<dbReference type="Gene3D" id="3.30.70.270">
    <property type="match status" value="1"/>
</dbReference>
<dbReference type="GO" id="GO:0052621">
    <property type="term" value="F:diguanylate cyclase activity"/>
    <property type="evidence" value="ECO:0007669"/>
    <property type="project" value="TreeGrafter"/>
</dbReference>
<dbReference type="PANTHER" id="PTHR45138:SF9">
    <property type="entry name" value="DIGUANYLATE CYCLASE DGCM-RELATED"/>
    <property type="match status" value="1"/>
</dbReference>
<keyword evidence="1" id="KW-1133">Transmembrane helix</keyword>
<accession>A0A5B8IMT9</accession>
<dbReference type="InterPro" id="IPR000160">
    <property type="entry name" value="GGDEF_dom"/>
</dbReference>
<dbReference type="CDD" id="cd01949">
    <property type="entry name" value="GGDEF"/>
    <property type="match status" value="1"/>
</dbReference>
<dbReference type="AlphaFoldDB" id="A0A5B8IMT9"/>
<dbReference type="Proteomes" id="UP001060018">
    <property type="component" value="Chromosome"/>
</dbReference>
<dbReference type="OrthoDB" id="23692at2"/>
<proteinExistence type="predicted"/>
<protein>
    <submittedName>
        <fullName evidence="4">GGDEF domain-containing protein</fullName>
    </submittedName>
</protein>
<dbReference type="EMBL" id="CP042260">
    <property type="protein sequence ID" value="QDY66773.1"/>
    <property type="molecule type" value="Genomic_DNA"/>
</dbReference>
<dbReference type="SUPFAM" id="SSF55073">
    <property type="entry name" value="Nucleotide cyclase"/>
    <property type="match status" value="1"/>
</dbReference>
<dbReference type="InterPro" id="IPR043128">
    <property type="entry name" value="Rev_trsase/Diguanyl_cyclase"/>
</dbReference>
<evidence type="ECO:0000313" key="5">
    <source>
        <dbReference type="Proteomes" id="UP000320717"/>
    </source>
</evidence>
<evidence type="ECO:0000313" key="6">
    <source>
        <dbReference type="Proteomes" id="UP001060018"/>
    </source>
</evidence>
<feature type="domain" description="GGDEF" evidence="2">
    <location>
        <begin position="228"/>
        <end position="345"/>
    </location>
</feature>
<evidence type="ECO:0000256" key="1">
    <source>
        <dbReference type="SAM" id="Phobius"/>
    </source>
</evidence>
<reference evidence="3 5" key="1">
    <citation type="submission" date="2019-07" db="EMBL/GenBank/DDBJ databases">
        <title>Complete Genome Sequence of drought tolerant Plant Growth-Promoting Rhizobacterium Glutamicibacter halophytocola DR408.</title>
        <authorList>
            <person name="Nishu S.D."/>
            <person name="Lee T.K."/>
        </authorList>
    </citation>
    <scope>NUCLEOTIDE SEQUENCE [LARGE SCALE GENOMIC DNA]</scope>
    <source>
        <strain evidence="3 5">DR408</strain>
    </source>
</reference>
<feature type="transmembrane region" description="Helical" evidence="1">
    <location>
        <begin position="170"/>
        <end position="190"/>
    </location>
</feature>
<dbReference type="InterPro" id="IPR050469">
    <property type="entry name" value="Diguanylate_Cyclase"/>
</dbReference>
<evidence type="ECO:0000313" key="3">
    <source>
        <dbReference type="EMBL" id="QDY66773.1"/>
    </source>
</evidence>
<dbReference type="RefSeq" id="WP_146276975.1">
    <property type="nucleotide sequence ID" value="NZ_CP042260.1"/>
</dbReference>
<feature type="transmembrane region" description="Helical" evidence="1">
    <location>
        <begin position="90"/>
        <end position="111"/>
    </location>
</feature>
<dbReference type="Pfam" id="PF00990">
    <property type="entry name" value="GGDEF"/>
    <property type="match status" value="1"/>
</dbReference>